<dbReference type="Pfam" id="PF01890">
    <property type="entry name" value="CbiG_C"/>
    <property type="match status" value="1"/>
</dbReference>
<dbReference type="GO" id="GO:0009236">
    <property type="term" value="P:cobalamin biosynthetic process"/>
    <property type="evidence" value="ECO:0007669"/>
    <property type="project" value="InterPro"/>
</dbReference>
<dbReference type="AlphaFoldDB" id="A0A9D6V4D1"/>
<dbReference type="InterPro" id="IPR002750">
    <property type="entry name" value="CobE/GbiG_C"/>
</dbReference>
<evidence type="ECO:0000313" key="3">
    <source>
        <dbReference type="EMBL" id="MBI5249776.1"/>
    </source>
</evidence>
<dbReference type="InterPro" id="IPR021744">
    <property type="entry name" value="CbiG_N"/>
</dbReference>
<evidence type="ECO:0000259" key="2">
    <source>
        <dbReference type="Pfam" id="PF11760"/>
    </source>
</evidence>
<dbReference type="Proteomes" id="UP000807825">
    <property type="component" value="Unassembled WGS sequence"/>
</dbReference>
<evidence type="ECO:0000259" key="1">
    <source>
        <dbReference type="Pfam" id="PF01890"/>
    </source>
</evidence>
<dbReference type="Gene3D" id="3.30.420.180">
    <property type="entry name" value="CobE/GbiG C-terminal domain"/>
    <property type="match status" value="1"/>
</dbReference>
<gene>
    <name evidence="3" type="ORF">HY912_09790</name>
</gene>
<dbReference type="PANTHER" id="PTHR37477:SF1">
    <property type="entry name" value="COBALT-PRECORRIN-5A HYDROLASE"/>
    <property type="match status" value="1"/>
</dbReference>
<name>A0A9D6V4D1_9BACT</name>
<dbReference type="EMBL" id="JACRDE010000262">
    <property type="protein sequence ID" value="MBI5249776.1"/>
    <property type="molecule type" value="Genomic_DNA"/>
</dbReference>
<reference evidence="3" key="1">
    <citation type="submission" date="2020-07" db="EMBL/GenBank/DDBJ databases">
        <title>Huge and variable diversity of episymbiotic CPR bacteria and DPANN archaea in groundwater ecosystems.</title>
        <authorList>
            <person name="He C.Y."/>
            <person name="Keren R."/>
            <person name="Whittaker M."/>
            <person name="Farag I.F."/>
            <person name="Doudna J."/>
            <person name="Cate J.H.D."/>
            <person name="Banfield J.F."/>
        </authorList>
    </citation>
    <scope>NUCLEOTIDE SEQUENCE</scope>
    <source>
        <strain evidence="3">NC_groundwater_1664_Pr3_B-0.1um_52_9</strain>
    </source>
</reference>
<dbReference type="SUPFAM" id="SSF159672">
    <property type="entry name" value="CbiG N-terminal domain-like"/>
    <property type="match status" value="1"/>
</dbReference>
<organism evidence="3 4">
    <name type="scientific">Desulfomonile tiedjei</name>
    <dbReference type="NCBI Taxonomy" id="2358"/>
    <lineage>
        <taxon>Bacteria</taxon>
        <taxon>Pseudomonadati</taxon>
        <taxon>Thermodesulfobacteriota</taxon>
        <taxon>Desulfomonilia</taxon>
        <taxon>Desulfomonilales</taxon>
        <taxon>Desulfomonilaceae</taxon>
        <taxon>Desulfomonile</taxon>
    </lineage>
</organism>
<dbReference type="SUPFAM" id="SSF159664">
    <property type="entry name" value="CobE/GbiG C-terminal domain-like"/>
    <property type="match status" value="1"/>
</dbReference>
<accession>A0A9D6V4D1</accession>
<dbReference type="PANTHER" id="PTHR37477">
    <property type="entry name" value="COBALT-PRECORRIN-5A HYDROLASE"/>
    <property type="match status" value="1"/>
</dbReference>
<sequence>MKLAAITLSAEGAKLALRLAEKLSDTDVYVHAQVEGDLGSEKFDSVVDLTGRIFDDYNGLIYIMPCGVVVRSIAPCLKHKTQDPAVVVVDVMARWAVSLLSGHEGGANDLAVSVGNILSAEPIVSTTTEAVKTLIVGIGCRRGVESHRISAAIRSTLADANLDLDHVRLLSSADIKHDESGLISAAQELGIPLRFISSEEIRNAVVDFQHSDFVEEQVNLPAVAEPCALLAGRRTKLIIRKKTYNGITVAVAQESSL</sequence>
<feature type="domain" description="Cobalamin synthesis G N-terminal" evidence="2">
    <location>
        <begin position="49"/>
        <end position="129"/>
    </location>
</feature>
<protein>
    <submittedName>
        <fullName evidence="3">Cobalamin biosynthesis protein</fullName>
    </submittedName>
</protein>
<proteinExistence type="predicted"/>
<dbReference type="Pfam" id="PF11760">
    <property type="entry name" value="CbiG_N"/>
    <property type="match status" value="1"/>
</dbReference>
<dbReference type="InterPro" id="IPR036518">
    <property type="entry name" value="CobE/GbiG_C_sf"/>
</dbReference>
<comment type="caution">
    <text evidence="3">The sequence shown here is derived from an EMBL/GenBank/DDBJ whole genome shotgun (WGS) entry which is preliminary data.</text>
</comment>
<evidence type="ECO:0000313" key="4">
    <source>
        <dbReference type="Proteomes" id="UP000807825"/>
    </source>
</evidence>
<dbReference type="InterPro" id="IPR038029">
    <property type="entry name" value="GbiG_N_sf"/>
</dbReference>
<dbReference type="Gene3D" id="3.40.50.11220">
    <property type="match status" value="1"/>
</dbReference>
<dbReference type="InterPro" id="IPR052553">
    <property type="entry name" value="CbiG_hydrolase"/>
</dbReference>
<feature type="domain" description="CobE/GbiG C-terminal" evidence="1">
    <location>
        <begin position="134"/>
        <end position="252"/>
    </location>
</feature>